<proteinExistence type="predicted"/>
<name>A0A9Q0SSM7_9ROSI</name>
<reference evidence="1" key="2">
    <citation type="journal article" date="2023" name="Int. J. Mol. Sci.">
        <title>De Novo Assembly and Annotation of 11 Diverse Shrub Willow (Salix) Genomes Reveals Novel Gene Organization in Sex-Linked Regions.</title>
        <authorList>
            <person name="Hyden B."/>
            <person name="Feng K."/>
            <person name="Yates T.B."/>
            <person name="Jawdy S."/>
            <person name="Cereghino C."/>
            <person name="Smart L.B."/>
            <person name="Muchero W."/>
        </authorList>
    </citation>
    <scope>NUCLEOTIDE SEQUENCE</scope>
    <source>
        <tissue evidence="1">Shoot tip</tissue>
    </source>
</reference>
<sequence length="104" mass="11498">MCQSTLAKGRSERVQSRGDFMREVSLLNEGEKKGFFNREMHALLLLSLRSLPPEFKKLRGVVTLKGLMKTGELADKDGHDIHFPASKAASDCSGILSYWGSLDG</sequence>
<comment type="caution">
    <text evidence="1">The sequence shown here is derived from an EMBL/GenBank/DDBJ whole genome shotgun (WGS) entry which is preliminary data.</text>
</comment>
<dbReference type="AlphaFoldDB" id="A0A9Q0SSM7"/>
<gene>
    <name evidence="1" type="ORF">OIU74_016630</name>
</gene>
<reference evidence="1" key="1">
    <citation type="submission" date="2022-11" db="EMBL/GenBank/DDBJ databases">
        <authorList>
            <person name="Hyden B.L."/>
            <person name="Feng K."/>
            <person name="Yates T."/>
            <person name="Jawdy S."/>
            <person name="Smart L.B."/>
            <person name="Muchero W."/>
        </authorList>
    </citation>
    <scope>NUCLEOTIDE SEQUENCE</scope>
    <source>
        <tissue evidence="1">Shoot tip</tissue>
    </source>
</reference>
<dbReference type="Proteomes" id="UP001151752">
    <property type="component" value="Chromosome 15W"/>
</dbReference>
<accession>A0A9Q0SSM7</accession>
<evidence type="ECO:0000313" key="2">
    <source>
        <dbReference type="Proteomes" id="UP001151752"/>
    </source>
</evidence>
<keyword evidence="2" id="KW-1185">Reference proteome</keyword>
<organism evidence="1 2">
    <name type="scientific">Salix koriyanagi</name>
    <dbReference type="NCBI Taxonomy" id="2511006"/>
    <lineage>
        <taxon>Eukaryota</taxon>
        <taxon>Viridiplantae</taxon>
        <taxon>Streptophyta</taxon>
        <taxon>Embryophyta</taxon>
        <taxon>Tracheophyta</taxon>
        <taxon>Spermatophyta</taxon>
        <taxon>Magnoliopsida</taxon>
        <taxon>eudicotyledons</taxon>
        <taxon>Gunneridae</taxon>
        <taxon>Pentapetalae</taxon>
        <taxon>rosids</taxon>
        <taxon>fabids</taxon>
        <taxon>Malpighiales</taxon>
        <taxon>Salicaceae</taxon>
        <taxon>Saliceae</taxon>
        <taxon>Salix</taxon>
    </lineage>
</organism>
<evidence type="ECO:0000313" key="1">
    <source>
        <dbReference type="EMBL" id="KAJ6687963.1"/>
    </source>
</evidence>
<dbReference type="EMBL" id="JAPFFM010000019">
    <property type="protein sequence ID" value="KAJ6687963.1"/>
    <property type="molecule type" value="Genomic_DNA"/>
</dbReference>
<protein>
    <submittedName>
        <fullName evidence="1">Uncharacterized protein</fullName>
    </submittedName>
</protein>